<keyword evidence="2" id="KW-1185">Reference proteome</keyword>
<dbReference type="Proteomes" id="UP000245910">
    <property type="component" value="Chromosome IIII"/>
</dbReference>
<organism evidence="1 2">
    <name type="scientific">Fusarium venenatum</name>
    <dbReference type="NCBI Taxonomy" id="56646"/>
    <lineage>
        <taxon>Eukaryota</taxon>
        <taxon>Fungi</taxon>
        <taxon>Dikarya</taxon>
        <taxon>Ascomycota</taxon>
        <taxon>Pezizomycotina</taxon>
        <taxon>Sordariomycetes</taxon>
        <taxon>Hypocreomycetidae</taxon>
        <taxon>Hypocreales</taxon>
        <taxon>Nectriaceae</taxon>
        <taxon>Fusarium</taxon>
    </lineage>
</organism>
<dbReference type="EMBL" id="LN649232">
    <property type="protein sequence ID" value="CEI39156.1"/>
    <property type="molecule type" value="Genomic_DNA"/>
</dbReference>
<protein>
    <submittedName>
        <fullName evidence="1">Uncharacterized protein</fullName>
    </submittedName>
</protein>
<dbReference type="AlphaFoldDB" id="A0A2L2SNL2"/>
<accession>A0A2L2SNL2</accession>
<evidence type="ECO:0000313" key="2">
    <source>
        <dbReference type="Proteomes" id="UP000245910"/>
    </source>
</evidence>
<proteinExistence type="predicted"/>
<reference evidence="2" key="1">
    <citation type="submission" date="2014-10" db="EMBL/GenBank/DDBJ databases">
        <authorList>
            <person name="King R."/>
        </authorList>
    </citation>
    <scope>NUCLEOTIDE SEQUENCE [LARGE SCALE GENOMIC DNA]</scope>
    <source>
        <strain evidence="2">A3/5</strain>
    </source>
</reference>
<name>A0A2L2SNL2_9HYPO</name>
<sequence length="81" mass="8754">MREGQAQAREDSGLCMQDSGLGWLHTVLGFTLFMSKTLAMSGSLQHVLNLQAVDDKPTEDAVWSSVSTINTVKEPTTEAGK</sequence>
<evidence type="ECO:0000313" key="1">
    <source>
        <dbReference type="EMBL" id="CEI39156.1"/>
    </source>
</evidence>